<dbReference type="GO" id="GO:0017017">
    <property type="term" value="F:MAP kinase tyrosine/serine/threonine phosphatase activity"/>
    <property type="evidence" value="ECO:0007669"/>
    <property type="project" value="TreeGrafter"/>
</dbReference>
<keyword evidence="3" id="KW-0378">Hydrolase</keyword>
<reference evidence="8" key="2">
    <citation type="submission" date="2015-01" db="EMBL/GenBank/DDBJ databases">
        <title>Evolutionary Origins and Diversification of the Mycorrhizal Mutualists.</title>
        <authorList>
            <consortium name="DOE Joint Genome Institute"/>
            <consortium name="Mycorrhizal Genomics Consortium"/>
            <person name="Kohler A."/>
            <person name="Kuo A."/>
            <person name="Nagy L.G."/>
            <person name="Floudas D."/>
            <person name="Copeland A."/>
            <person name="Barry K.W."/>
            <person name="Cichocki N."/>
            <person name="Veneault-Fourrey C."/>
            <person name="LaButti K."/>
            <person name="Lindquist E.A."/>
            <person name="Lipzen A."/>
            <person name="Lundell T."/>
            <person name="Morin E."/>
            <person name="Murat C."/>
            <person name="Riley R."/>
            <person name="Ohm R."/>
            <person name="Sun H."/>
            <person name="Tunlid A."/>
            <person name="Henrissat B."/>
            <person name="Grigoriev I.V."/>
            <person name="Hibbett D.S."/>
            <person name="Martin F."/>
        </authorList>
    </citation>
    <scope>NUCLEOTIDE SEQUENCE [LARGE SCALE GENOMIC DNA]</scope>
    <source>
        <strain evidence="8">Foug A</strain>
    </source>
</reference>
<evidence type="ECO:0000259" key="5">
    <source>
        <dbReference type="PROSITE" id="PS50054"/>
    </source>
</evidence>
<dbReference type="PROSITE" id="PS50056">
    <property type="entry name" value="TYR_PHOSPHATASE_2"/>
    <property type="match status" value="1"/>
</dbReference>
<gene>
    <name evidence="7" type="ORF">SCLCIDRAFT_1216579</name>
</gene>
<organism evidence="7 8">
    <name type="scientific">Scleroderma citrinum Foug A</name>
    <dbReference type="NCBI Taxonomy" id="1036808"/>
    <lineage>
        <taxon>Eukaryota</taxon>
        <taxon>Fungi</taxon>
        <taxon>Dikarya</taxon>
        <taxon>Basidiomycota</taxon>
        <taxon>Agaricomycotina</taxon>
        <taxon>Agaricomycetes</taxon>
        <taxon>Agaricomycetidae</taxon>
        <taxon>Boletales</taxon>
        <taxon>Sclerodermatineae</taxon>
        <taxon>Sclerodermataceae</taxon>
        <taxon>Scleroderma</taxon>
    </lineage>
</organism>
<comment type="similarity">
    <text evidence="1">Belongs to the protein-tyrosine phosphatase family. Non-receptor class dual specificity subfamily.</text>
</comment>
<dbReference type="Gene3D" id="3.90.190.10">
    <property type="entry name" value="Protein tyrosine phosphatase superfamily"/>
    <property type="match status" value="1"/>
</dbReference>
<dbReference type="EMBL" id="KN822059">
    <property type="protein sequence ID" value="KIM60675.1"/>
    <property type="molecule type" value="Genomic_DNA"/>
</dbReference>
<evidence type="ECO:0000259" key="6">
    <source>
        <dbReference type="PROSITE" id="PS50056"/>
    </source>
</evidence>
<accession>A0A0C3DJ24</accession>
<dbReference type="CDD" id="cd14498">
    <property type="entry name" value="DSP"/>
    <property type="match status" value="1"/>
</dbReference>
<evidence type="ECO:0000256" key="2">
    <source>
        <dbReference type="ARBA" id="ARBA00013064"/>
    </source>
</evidence>
<dbReference type="GO" id="GO:0005737">
    <property type="term" value="C:cytoplasm"/>
    <property type="evidence" value="ECO:0007669"/>
    <property type="project" value="TreeGrafter"/>
</dbReference>
<keyword evidence="8" id="KW-1185">Reference proteome</keyword>
<reference evidence="7 8" key="1">
    <citation type="submission" date="2014-04" db="EMBL/GenBank/DDBJ databases">
        <authorList>
            <consortium name="DOE Joint Genome Institute"/>
            <person name="Kuo A."/>
            <person name="Kohler A."/>
            <person name="Nagy L.G."/>
            <person name="Floudas D."/>
            <person name="Copeland A."/>
            <person name="Barry K.W."/>
            <person name="Cichocki N."/>
            <person name="Veneault-Fourrey C."/>
            <person name="LaButti K."/>
            <person name="Lindquist E.A."/>
            <person name="Lipzen A."/>
            <person name="Lundell T."/>
            <person name="Morin E."/>
            <person name="Murat C."/>
            <person name="Sun H."/>
            <person name="Tunlid A."/>
            <person name="Henrissat B."/>
            <person name="Grigoriev I.V."/>
            <person name="Hibbett D.S."/>
            <person name="Martin F."/>
            <person name="Nordberg H.P."/>
            <person name="Cantor M.N."/>
            <person name="Hua S.X."/>
        </authorList>
    </citation>
    <scope>NUCLEOTIDE SEQUENCE [LARGE SCALE GENOMIC DNA]</scope>
    <source>
        <strain evidence="7 8">Foug A</strain>
    </source>
</reference>
<name>A0A0C3DJ24_9AGAM</name>
<dbReference type="InterPro" id="IPR000340">
    <property type="entry name" value="Dual-sp_phosphatase_cat-dom"/>
</dbReference>
<dbReference type="PANTHER" id="PTHR10159:SF519">
    <property type="entry name" value="DUAL SPECIFICITY PROTEIN PHOSPHATASE MPK3"/>
    <property type="match status" value="1"/>
</dbReference>
<dbReference type="OrthoDB" id="273181at2759"/>
<dbReference type="SMART" id="SM00195">
    <property type="entry name" value="DSPc"/>
    <property type="match status" value="1"/>
</dbReference>
<dbReference type="STRING" id="1036808.A0A0C3DJ24"/>
<evidence type="ECO:0000256" key="3">
    <source>
        <dbReference type="ARBA" id="ARBA00022801"/>
    </source>
</evidence>
<proteinExistence type="inferred from homology"/>
<dbReference type="SUPFAM" id="SSF52799">
    <property type="entry name" value="(Phosphotyrosine protein) phosphatases II"/>
    <property type="match status" value="1"/>
</dbReference>
<evidence type="ECO:0000256" key="1">
    <source>
        <dbReference type="ARBA" id="ARBA00008601"/>
    </source>
</evidence>
<evidence type="ECO:0000313" key="8">
    <source>
        <dbReference type="Proteomes" id="UP000053989"/>
    </source>
</evidence>
<dbReference type="InterPro" id="IPR000387">
    <property type="entry name" value="Tyr_Pase_dom"/>
</dbReference>
<feature type="domain" description="Tyrosine-protein phosphatase" evidence="5">
    <location>
        <begin position="42"/>
        <end position="186"/>
    </location>
</feature>
<evidence type="ECO:0000313" key="7">
    <source>
        <dbReference type="EMBL" id="KIM60675.1"/>
    </source>
</evidence>
<dbReference type="InParanoid" id="A0A0C3DJ24"/>
<dbReference type="EC" id="3.1.3.48" evidence="2"/>
<keyword evidence="4" id="KW-0904">Protein phosphatase</keyword>
<dbReference type="InterPro" id="IPR016130">
    <property type="entry name" value="Tyr_Pase_AS"/>
</dbReference>
<feature type="domain" description="Tyrosine specific protein phosphatases" evidence="6">
    <location>
        <begin position="122"/>
        <end position="165"/>
    </location>
</feature>
<dbReference type="PROSITE" id="PS50054">
    <property type="entry name" value="TYR_PHOSPHATASE_DUAL"/>
    <property type="match status" value="1"/>
</dbReference>
<dbReference type="PROSITE" id="PS00383">
    <property type="entry name" value="TYR_PHOSPHATASE_1"/>
    <property type="match status" value="1"/>
</dbReference>
<dbReference type="AlphaFoldDB" id="A0A0C3DJ24"/>
<dbReference type="GO" id="GO:0008330">
    <property type="term" value="F:protein tyrosine/threonine phosphatase activity"/>
    <property type="evidence" value="ECO:0007669"/>
    <property type="project" value="TreeGrafter"/>
</dbReference>
<dbReference type="InterPro" id="IPR020422">
    <property type="entry name" value="TYR_PHOSPHATASE_DUAL_dom"/>
</dbReference>
<dbReference type="Proteomes" id="UP000053989">
    <property type="component" value="Unassembled WGS sequence"/>
</dbReference>
<dbReference type="GO" id="GO:0033550">
    <property type="term" value="F:MAP kinase tyrosine phosphatase activity"/>
    <property type="evidence" value="ECO:0007669"/>
    <property type="project" value="TreeGrafter"/>
</dbReference>
<dbReference type="Pfam" id="PF00782">
    <property type="entry name" value="DSPc"/>
    <property type="match status" value="1"/>
</dbReference>
<dbReference type="PANTHER" id="PTHR10159">
    <property type="entry name" value="DUAL SPECIFICITY PROTEIN PHOSPHATASE"/>
    <property type="match status" value="1"/>
</dbReference>
<dbReference type="InterPro" id="IPR029021">
    <property type="entry name" value="Prot-tyrosine_phosphatase-like"/>
</dbReference>
<dbReference type="GO" id="GO:0043409">
    <property type="term" value="P:negative regulation of MAPK cascade"/>
    <property type="evidence" value="ECO:0007669"/>
    <property type="project" value="TreeGrafter"/>
</dbReference>
<evidence type="ECO:0000256" key="4">
    <source>
        <dbReference type="ARBA" id="ARBA00022912"/>
    </source>
</evidence>
<dbReference type="HOGENOM" id="CLU_027074_11_1_1"/>
<sequence length="243" mass="26304">MIRFEGMAPEVMAAMCTPMHQILPIHYPAPTSPPIPSVNPIYPSPVPPGSLFLGSMSATMDRELLASRRITHLVQVLDAPWLPMSEKDGFRCLKIELLDTPSTDLRPHLEGASQYIASALLSGGNVLVHCQQGVSRSPAIVIAYLIHNLGMSYDQAHALVKWCRPCINPNPGFVAALRAWENRCRSPATASLPQFRRATTSYAGMGMMTPADPATTTLAPTPPGYQQFMRGSSYTGSSGARPC</sequence>
<protein>
    <recommendedName>
        <fullName evidence="2">protein-tyrosine-phosphatase</fullName>
        <ecNumber evidence="2">3.1.3.48</ecNumber>
    </recommendedName>
</protein>